<gene>
    <name evidence="3" type="ORF">CGS55_03420</name>
</gene>
<feature type="coiled-coil region" evidence="1">
    <location>
        <begin position="172"/>
        <end position="226"/>
    </location>
</feature>
<comment type="caution">
    <text evidence="3">The sequence shown here is derived from an EMBL/GenBank/DDBJ whole genome shotgun (WGS) entry which is preliminary data.</text>
</comment>
<proteinExistence type="predicted"/>
<evidence type="ECO:0000256" key="1">
    <source>
        <dbReference type="SAM" id="Coils"/>
    </source>
</evidence>
<sequence length="538" mass="62216">MLSEIYCDKFYQKTIRFREGLNVVLGTPDADNSIGKSTLLLIVDYAFGGDTYARASDIVKNIGEHKIGFKFQFEDGEYAFLRAVPDSAKIWRCDSDYGPLDLIAKEQFTEWLSKKYELNLYQLSFRDAVGRYIRVYGKDNYDEKHPLNITSKEPNQKAKKALLKLFDGYKVLSDYEKVANEAKEECQTYKKAQENNFIVKIGKRQYEKNEKEVTNKKKEIEELTQKLDKGLLDIDTSASERAIELKRELTPQKRMRSKLHNKIALLDENLNYTFSETTESFEQLKQFFPSVNVKHLSEIETFHKKIATIFDAELQEERKRTQKQLDEVNKDIQLLENELSGLIKNPNLSTVVLQKYAETLTQIEKMQQENEAYRKRVLLDERNKTASKNLERVQKEQYGGVEATINSEMERINATLYSEKANPPILHLEGNSYEFFTQDDTGTGIAYKGLVVYDLAIASLTKLPILVHDSLILKQISDEAVENILARYMESGKQVIISLHKHDSYSKRTAEILEKQCVLHLAPNGRELFGRAWSRQET</sequence>
<dbReference type="EMBL" id="NMTV01000025">
    <property type="protein sequence ID" value="PDX73320.1"/>
    <property type="molecule type" value="Genomic_DNA"/>
</dbReference>
<evidence type="ECO:0000259" key="2">
    <source>
        <dbReference type="Pfam" id="PF10088"/>
    </source>
</evidence>
<dbReference type="RefSeq" id="WP_097782664.1">
    <property type="nucleotide sequence ID" value="NZ_NMTV01000025.1"/>
</dbReference>
<feature type="domain" description="DUF2326" evidence="2">
    <location>
        <begin position="415"/>
        <end position="530"/>
    </location>
</feature>
<evidence type="ECO:0000313" key="3">
    <source>
        <dbReference type="EMBL" id="PDX73320.1"/>
    </source>
</evidence>
<keyword evidence="1" id="KW-0175">Coiled coil</keyword>
<dbReference type="InterPro" id="IPR018760">
    <property type="entry name" value="DUF2326"/>
</dbReference>
<dbReference type="Pfam" id="PF10088">
    <property type="entry name" value="DUF2326"/>
    <property type="match status" value="1"/>
</dbReference>
<protein>
    <recommendedName>
        <fullName evidence="2">DUF2326 domain-containing protein</fullName>
    </recommendedName>
</protein>
<organism evidence="3 4">
    <name type="scientific">Faecalibacterium prausnitzii</name>
    <dbReference type="NCBI Taxonomy" id="853"/>
    <lineage>
        <taxon>Bacteria</taxon>
        <taxon>Bacillati</taxon>
        <taxon>Bacillota</taxon>
        <taxon>Clostridia</taxon>
        <taxon>Eubacteriales</taxon>
        <taxon>Oscillospiraceae</taxon>
        <taxon>Faecalibacterium</taxon>
    </lineage>
</organism>
<evidence type="ECO:0000313" key="4">
    <source>
        <dbReference type="Proteomes" id="UP000219901"/>
    </source>
</evidence>
<accession>A0A2A7A2F1</accession>
<dbReference type="Gene3D" id="3.40.50.300">
    <property type="entry name" value="P-loop containing nucleotide triphosphate hydrolases"/>
    <property type="match status" value="1"/>
</dbReference>
<dbReference type="AlphaFoldDB" id="A0A2A7A2F1"/>
<dbReference type="InterPro" id="IPR027417">
    <property type="entry name" value="P-loop_NTPase"/>
</dbReference>
<dbReference type="Proteomes" id="UP000219901">
    <property type="component" value="Unassembled WGS sequence"/>
</dbReference>
<feature type="coiled-coil region" evidence="1">
    <location>
        <begin position="311"/>
        <end position="396"/>
    </location>
</feature>
<name>A0A2A7A2F1_9FIRM</name>
<reference evidence="3 4" key="1">
    <citation type="journal article" date="2017" name="Front. Microbiol.">
        <title>New Insights into the Diversity of the Genus Faecalibacterium.</title>
        <authorList>
            <person name="Benevides L."/>
            <person name="Burman S."/>
            <person name="Martin R."/>
            <person name="Robert V."/>
            <person name="Thomas M."/>
            <person name="Miquel S."/>
            <person name="Chain F."/>
            <person name="Sokol H."/>
            <person name="Bermudez-Humaran L.G."/>
            <person name="Morrison M."/>
            <person name="Langella P."/>
            <person name="Azevedo V.A."/>
            <person name="Chatel J.M."/>
            <person name="Soares S."/>
        </authorList>
    </citation>
    <scope>NUCLEOTIDE SEQUENCE [LARGE SCALE GENOMIC DNA]</scope>
    <source>
        <strain evidence="3 4">CNCM I 4546</strain>
    </source>
</reference>